<keyword evidence="1" id="KW-0472">Membrane</keyword>
<evidence type="ECO:0000313" key="3">
    <source>
        <dbReference type="EMBL" id="CUH61147.1"/>
    </source>
</evidence>
<dbReference type="AlphaFoldDB" id="A0A0P1F150"/>
<keyword evidence="1" id="KW-0812">Transmembrane</keyword>
<dbReference type="STRING" id="266809.PM03_11415"/>
<dbReference type="RefSeq" id="WP_058123960.1">
    <property type="nucleotide sequence ID" value="NZ_CYRX01000031.1"/>
</dbReference>
<name>A0A0P1F150_9RHOB</name>
<feature type="transmembrane region" description="Helical" evidence="1">
    <location>
        <begin position="263"/>
        <end position="282"/>
    </location>
</feature>
<feature type="signal peptide" evidence="2">
    <location>
        <begin position="1"/>
        <end position="25"/>
    </location>
</feature>
<keyword evidence="2" id="KW-0732">Signal</keyword>
<feature type="chain" id="PRO_5006062159" description="VPLPA-CTERM protein sorting domain protein" evidence="2">
    <location>
        <begin position="26"/>
        <end position="287"/>
    </location>
</feature>
<proteinExistence type="predicted"/>
<keyword evidence="1" id="KW-1133">Transmembrane helix</keyword>
<protein>
    <recommendedName>
        <fullName evidence="5">VPLPA-CTERM protein sorting domain protein</fullName>
    </recommendedName>
</protein>
<evidence type="ECO:0000256" key="2">
    <source>
        <dbReference type="SAM" id="SignalP"/>
    </source>
</evidence>
<dbReference type="EMBL" id="CYRX01000031">
    <property type="protein sequence ID" value="CUH61147.1"/>
    <property type="molecule type" value="Genomic_DNA"/>
</dbReference>
<organism evidence="3 4">
    <name type="scientific">Thalassobacter stenotrophicus</name>
    <dbReference type="NCBI Taxonomy" id="266809"/>
    <lineage>
        <taxon>Bacteria</taxon>
        <taxon>Pseudomonadati</taxon>
        <taxon>Pseudomonadota</taxon>
        <taxon>Alphaproteobacteria</taxon>
        <taxon>Rhodobacterales</taxon>
        <taxon>Roseobacteraceae</taxon>
        <taxon>Thalassobacter</taxon>
    </lineage>
</organism>
<sequence>MRFFGLARGCIAATAFSLIAQDATAVTTYASIYGYNQGVQYNWYNNDIMYDSSGTYVNASGETGWGTMGARVDPGAGTIETNAYGLIFRDYCVAGGATCDTGGGGMIAMVDTFTLSGVGDITFFMDITGTSHGHEPANTSAASMSMYAPDATSPGRGPMVRSGERKAAPELGPNAFKYDRLELHLNVIPEDAFGPPYTFNMRWMQRVDAFVSTDMPGDLSGASLSMKSQLGVEVTSGVTITSASGVFPITRLAPVPADPVAPVPLPASGAALLAALGLLGWARRRRT</sequence>
<evidence type="ECO:0000256" key="1">
    <source>
        <dbReference type="SAM" id="Phobius"/>
    </source>
</evidence>
<gene>
    <name evidence="3" type="ORF">THS5294_02448</name>
</gene>
<evidence type="ECO:0000313" key="4">
    <source>
        <dbReference type="Proteomes" id="UP000051298"/>
    </source>
</evidence>
<reference evidence="3 4" key="1">
    <citation type="submission" date="2015-09" db="EMBL/GenBank/DDBJ databases">
        <authorList>
            <consortium name="Swine Surveillance"/>
        </authorList>
    </citation>
    <scope>NUCLEOTIDE SEQUENCE [LARGE SCALE GENOMIC DNA]</scope>
    <source>
        <strain evidence="3 4">CECT 5294</strain>
    </source>
</reference>
<dbReference type="Proteomes" id="UP000051298">
    <property type="component" value="Unassembled WGS sequence"/>
</dbReference>
<accession>A0A0P1F150</accession>
<evidence type="ECO:0008006" key="5">
    <source>
        <dbReference type="Google" id="ProtNLM"/>
    </source>
</evidence>